<name>X1UBB8_9ZZZZ</name>
<feature type="non-terminal residue" evidence="1">
    <location>
        <position position="80"/>
    </location>
</feature>
<proteinExistence type="predicted"/>
<dbReference type="EMBL" id="BARW01016958">
    <property type="protein sequence ID" value="GAI97155.1"/>
    <property type="molecule type" value="Genomic_DNA"/>
</dbReference>
<accession>X1UBB8</accession>
<gene>
    <name evidence="1" type="ORF">S12H4_29403</name>
</gene>
<dbReference type="AlphaFoldDB" id="X1UBB8"/>
<organism evidence="1">
    <name type="scientific">marine sediment metagenome</name>
    <dbReference type="NCBI Taxonomy" id="412755"/>
    <lineage>
        <taxon>unclassified sequences</taxon>
        <taxon>metagenomes</taxon>
        <taxon>ecological metagenomes</taxon>
    </lineage>
</organism>
<evidence type="ECO:0000313" key="1">
    <source>
        <dbReference type="EMBL" id="GAI97155.1"/>
    </source>
</evidence>
<reference evidence="1" key="1">
    <citation type="journal article" date="2014" name="Front. Microbiol.">
        <title>High frequency of phylogenetically diverse reductive dehalogenase-homologous genes in deep subseafloor sedimentary metagenomes.</title>
        <authorList>
            <person name="Kawai M."/>
            <person name="Futagami T."/>
            <person name="Toyoda A."/>
            <person name="Takaki Y."/>
            <person name="Nishi S."/>
            <person name="Hori S."/>
            <person name="Arai W."/>
            <person name="Tsubouchi T."/>
            <person name="Morono Y."/>
            <person name="Uchiyama I."/>
            <person name="Ito T."/>
            <person name="Fujiyama A."/>
            <person name="Inagaki F."/>
            <person name="Takami H."/>
        </authorList>
    </citation>
    <scope>NUCLEOTIDE SEQUENCE</scope>
    <source>
        <strain evidence="1">Expedition CK06-06</strain>
    </source>
</reference>
<protein>
    <submittedName>
        <fullName evidence="1">Uncharacterized protein</fullName>
    </submittedName>
</protein>
<sequence>MAQSFYPITPVDVSPSTSGEWVDVDISAHAPSGATGAILHIVNTGEVFDDFSIGLRKNGSTDDRTNWILHASHFWAMIGV</sequence>
<comment type="caution">
    <text evidence="1">The sequence shown here is derived from an EMBL/GenBank/DDBJ whole genome shotgun (WGS) entry which is preliminary data.</text>
</comment>